<keyword evidence="7" id="KW-0677">Repeat</keyword>
<dbReference type="GO" id="GO:0038023">
    <property type="term" value="F:signaling receptor activity"/>
    <property type="evidence" value="ECO:0007669"/>
    <property type="project" value="TreeGrafter"/>
</dbReference>
<evidence type="ECO:0000256" key="8">
    <source>
        <dbReference type="ARBA" id="ARBA00022859"/>
    </source>
</evidence>
<evidence type="ECO:0000256" key="4">
    <source>
        <dbReference type="ARBA" id="ARBA00022614"/>
    </source>
</evidence>
<dbReference type="GO" id="GO:0005886">
    <property type="term" value="C:plasma membrane"/>
    <property type="evidence" value="ECO:0007669"/>
    <property type="project" value="TreeGrafter"/>
</dbReference>
<evidence type="ECO:0000256" key="10">
    <source>
        <dbReference type="ARBA" id="ARBA00023136"/>
    </source>
</evidence>
<name>A0A9D4PMG3_RHISA</name>
<evidence type="ECO:0000259" key="13">
    <source>
        <dbReference type="PROSITE" id="PS50104"/>
    </source>
</evidence>
<evidence type="ECO:0000313" key="15">
    <source>
        <dbReference type="Proteomes" id="UP000821837"/>
    </source>
</evidence>
<dbReference type="GO" id="GO:0007165">
    <property type="term" value="P:signal transduction"/>
    <property type="evidence" value="ECO:0007669"/>
    <property type="project" value="InterPro"/>
</dbReference>
<evidence type="ECO:0000256" key="3">
    <source>
        <dbReference type="ARBA" id="ARBA00022588"/>
    </source>
</evidence>
<dbReference type="Proteomes" id="UP000821837">
    <property type="component" value="Chromosome 6"/>
</dbReference>
<keyword evidence="6" id="KW-0732">Signal</keyword>
<dbReference type="PANTHER" id="PTHR24365">
    <property type="entry name" value="TOLL-LIKE RECEPTOR"/>
    <property type="match status" value="1"/>
</dbReference>
<dbReference type="PANTHER" id="PTHR24365:SF530">
    <property type="entry name" value="MSTPROX-RELATED"/>
    <property type="match status" value="1"/>
</dbReference>
<comment type="subcellular location">
    <subcellularLocation>
        <location evidence="1">Membrane</location>
        <topology evidence="1">Single-pass type I membrane protein</topology>
    </subcellularLocation>
</comment>
<proteinExistence type="inferred from homology"/>
<evidence type="ECO:0000256" key="1">
    <source>
        <dbReference type="ARBA" id="ARBA00004479"/>
    </source>
</evidence>
<evidence type="ECO:0000256" key="11">
    <source>
        <dbReference type="ARBA" id="ARBA00023170"/>
    </source>
</evidence>
<gene>
    <name evidence="14" type="ORF">HPB52_000406</name>
</gene>
<organism evidence="14 15">
    <name type="scientific">Rhipicephalus sanguineus</name>
    <name type="common">Brown dog tick</name>
    <name type="synonym">Ixodes sanguineus</name>
    <dbReference type="NCBI Taxonomy" id="34632"/>
    <lineage>
        <taxon>Eukaryota</taxon>
        <taxon>Metazoa</taxon>
        <taxon>Ecdysozoa</taxon>
        <taxon>Arthropoda</taxon>
        <taxon>Chelicerata</taxon>
        <taxon>Arachnida</taxon>
        <taxon>Acari</taxon>
        <taxon>Parasitiformes</taxon>
        <taxon>Ixodida</taxon>
        <taxon>Ixodoidea</taxon>
        <taxon>Ixodidae</taxon>
        <taxon>Rhipicephalinae</taxon>
        <taxon>Rhipicephalus</taxon>
        <taxon>Rhipicephalus</taxon>
    </lineage>
</organism>
<evidence type="ECO:0000256" key="12">
    <source>
        <dbReference type="ARBA" id="ARBA00023180"/>
    </source>
</evidence>
<evidence type="ECO:0000256" key="9">
    <source>
        <dbReference type="ARBA" id="ARBA00022989"/>
    </source>
</evidence>
<keyword evidence="10" id="KW-0472">Membrane</keyword>
<evidence type="ECO:0000256" key="7">
    <source>
        <dbReference type="ARBA" id="ARBA00022737"/>
    </source>
</evidence>
<keyword evidence="11" id="KW-0675">Receptor</keyword>
<evidence type="ECO:0000313" key="14">
    <source>
        <dbReference type="EMBL" id="KAH7946526.1"/>
    </source>
</evidence>
<dbReference type="Pfam" id="PF01582">
    <property type="entry name" value="TIR"/>
    <property type="match status" value="1"/>
</dbReference>
<keyword evidence="5" id="KW-0812">Transmembrane</keyword>
<keyword evidence="3" id="KW-0399">Innate immunity</keyword>
<keyword evidence="15" id="KW-1185">Reference proteome</keyword>
<dbReference type="InterPro" id="IPR000157">
    <property type="entry name" value="TIR_dom"/>
</dbReference>
<dbReference type="EMBL" id="JABSTV010001252">
    <property type="protein sequence ID" value="KAH7946526.1"/>
    <property type="molecule type" value="Genomic_DNA"/>
</dbReference>
<evidence type="ECO:0000256" key="6">
    <source>
        <dbReference type="ARBA" id="ARBA00022729"/>
    </source>
</evidence>
<accession>A0A9D4PMG3</accession>
<keyword evidence="12" id="KW-0325">Glycoprotein</keyword>
<dbReference type="InterPro" id="IPR035897">
    <property type="entry name" value="Toll_tir_struct_dom_sf"/>
</dbReference>
<dbReference type="Gene3D" id="3.40.50.10140">
    <property type="entry name" value="Toll/interleukin-1 receptor homology (TIR) domain"/>
    <property type="match status" value="1"/>
</dbReference>
<reference evidence="14" key="1">
    <citation type="journal article" date="2020" name="Cell">
        <title>Large-Scale Comparative Analyses of Tick Genomes Elucidate Their Genetic Diversity and Vector Capacities.</title>
        <authorList>
            <consortium name="Tick Genome and Microbiome Consortium (TIGMIC)"/>
            <person name="Jia N."/>
            <person name="Wang J."/>
            <person name="Shi W."/>
            <person name="Du L."/>
            <person name="Sun Y."/>
            <person name="Zhan W."/>
            <person name="Jiang J.F."/>
            <person name="Wang Q."/>
            <person name="Zhang B."/>
            <person name="Ji P."/>
            <person name="Bell-Sakyi L."/>
            <person name="Cui X.M."/>
            <person name="Yuan T.T."/>
            <person name="Jiang B.G."/>
            <person name="Yang W.F."/>
            <person name="Lam T.T."/>
            <person name="Chang Q.C."/>
            <person name="Ding S.J."/>
            <person name="Wang X.J."/>
            <person name="Zhu J.G."/>
            <person name="Ruan X.D."/>
            <person name="Zhao L."/>
            <person name="Wei J.T."/>
            <person name="Ye R.Z."/>
            <person name="Que T.C."/>
            <person name="Du C.H."/>
            <person name="Zhou Y.H."/>
            <person name="Cheng J.X."/>
            <person name="Dai P.F."/>
            <person name="Guo W.B."/>
            <person name="Han X.H."/>
            <person name="Huang E.J."/>
            <person name="Li L.F."/>
            <person name="Wei W."/>
            <person name="Gao Y.C."/>
            <person name="Liu J.Z."/>
            <person name="Shao H.Z."/>
            <person name="Wang X."/>
            <person name="Wang C.C."/>
            <person name="Yang T.C."/>
            <person name="Huo Q.B."/>
            <person name="Li W."/>
            <person name="Chen H.Y."/>
            <person name="Chen S.E."/>
            <person name="Zhou L.G."/>
            <person name="Ni X.B."/>
            <person name="Tian J.H."/>
            <person name="Sheng Y."/>
            <person name="Liu T."/>
            <person name="Pan Y.S."/>
            <person name="Xia L.Y."/>
            <person name="Li J."/>
            <person name="Zhao F."/>
            <person name="Cao W.C."/>
        </authorList>
    </citation>
    <scope>NUCLEOTIDE SEQUENCE</scope>
    <source>
        <strain evidence="14">Rsan-2018</strain>
    </source>
</reference>
<evidence type="ECO:0000256" key="5">
    <source>
        <dbReference type="ARBA" id="ARBA00022692"/>
    </source>
</evidence>
<keyword evidence="4" id="KW-0433">Leucine-rich repeat</keyword>
<dbReference type="SMART" id="SM00255">
    <property type="entry name" value="TIR"/>
    <property type="match status" value="1"/>
</dbReference>
<protein>
    <recommendedName>
        <fullName evidence="13">TIR domain-containing protein</fullName>
    </recommendedName>
</protein>
<feature type="domain" description="TIR" evidence="13">
    <location>
        <begin position="50"/>
        <end position="194"/>
    </location>
</feature>
<dbReference type="FunFam" id="3.40.50.10140:FF:000001">
    <property type="entry name" value="Toll-like receptor 2"/>
    <property type="match status" value="1"/>
</dbReference>
<dbReference type="SUPFAM" id="SSF52200">
    <property type="entry name" value="Toll/Interleukin receptor TIR domain"/>
    <property type="match status" value="1"/>
</dbReference>
<sequence>MYAVPGLISFMIATLLVNIAYRKRWYILYALLYLKLSIKGYRRQRNGGNFLFDGFLSYHASDADWVRDVLLQKLESPPMQFRLCVAERDFIPGMEITENICRAITQSRTSLFVISREFYRSRWCMFEVSLAQHRLFESDRQDGMVFIKKDDVDESELSTLLQYLIKSRTYIQIPPDGSNETLNNLFWLQVQAALEK</sequence>
<comment type="caution">
    <text evidence="14">The sequence shown here is derived from an EMBL/GenBank/DDBJ whole genome shotgun (WGS) entry which is preliminary data.</text>
</comment>
<dbReference type="VEuPathDB" id="VectorBase:RSAN_044702"/>
<keyword evidence="9" id="KW-1133">Transmembrane helix</keyword>
<evidence type="ECO:0000256" key="2">
    <source>
        <dbReference type="ARBA" id="ARBA00009634"/>
    </source>
</evidence>
<dbReference type="PROSITE" id="PS50104">
    <property type="entry name" value="TIR"/>
    <property type="match status" value="1"/>
</dbReference>
<keyword evidence="8" id="KW-0391">Immunity</keyword>
<comment type="similarity">
    <text evidence="2">Belongs to the Toll-like receptor family.</text>
</comment>
<dbReference type="AlphaFoldDB" id="A0A9D4PMG3"/>
<dbReference type="GO" id="GO:0045087">
    <property type="term" value="P:innate immune response"/>
    <property type="evidence" value="ECO:0007669"/>
    <property type="project" value="UniProtKB-KW"/>
</dbReference>
<reference evidence="14" key="2">
    <citation type="submission" date="2021-09" db="EMBL/GenBank/DDBJ databases">
        <authorList>
            <person name="Jia N."/>
            <person name="Wang J."/>
            <person name="Shi W."/>
            <person name="Du L."/>
            <person name="Sun Y."/>
            <person name="Zhan W."/>
            <person name="Jiang J."/>
            <person name="Wang Q."/>
            <person name="Zhang B."/>
            <person name="Ji P."/>
            <person name="Sakyi L.B."/>
            <person name="Cui X."/>
            <person name="Yuan T."/>
            <person name="Jiang B."/>
            <person name="Yang W."/>
            <person name="Lam T.T.-Y."/>
            <person name="Chang Q."/>
            <person name="Ding S."/>
            <person name="Wang X."/>
            <person name="Zhu J."/>
            <person name="Ruan X."/>
            <person name="Zhao L."/>
            <person name="Wei J."/>
            <person name="Que T."/>
            <person name="Du C."/>
            <person name="Cheng J."/>
            <person name="Dai P."/>
            <person name="Han X."/>
            <person name="Huang E."/>
            <person name="Gao Y."/>
            <person name="Liu J."/>
            <person name="Shao H."/>
            <person name="Ye R."/>
            <person name="Li L."/>
            <person name="Wei W."/>
            <person name="Wang X."/>
            <person name="Wang C."/>
            <person name="Huo Q."/>
            <person name="Li W."/>
            <person name="Guo W."/>
            <person name="Chen H."/>
            <person name="Chen S."/>
            <person name="Zhou L."/>
            <person name="Zhou L."/>
            <person name="Ni X."/>
            <person name="Tian J."/>
            <person name="Zhou Y."/>
            <person name="Sheng Y."/>
            <person name="Liu T."/>
            <person name="Pan Y."/>
            <person name="Xia L."/>
            <person name="Li J."/>
            <person name="Zhao F."/>
            <person name="Cao W."/>
        </authorList>
    </citation>
    <scope>NUCLEOTIDE SEQUENCE</scope>
    <source>
        <strain evidence="14">Rsan-2018</strain>
        <tissue evidence="14">Larvae</tissue>
    </source>
</reference>